<evidence type="ECO:0000313" key="2">
    <source>
        <dbReference type="Proteomes" id="UP000002770"/>
    </source>
</evidence>
<dbReference type="STRING" id="658187.LDG_6607"/>
<dbReference type="HOGENOM" id="CLU_3312039_0_0_6"/>
<protein>
    <submittedName>
        <fullName evidence="1">Uncharacterized protein</fullName>
    </submittedName>
</protein>
<dbReference type="AlphaFoldDB" id="G9EMY7"/>
<dbReference type="Proteomes" id="UP000002770">
    <property type="component" value="Unassembled WGS sequence"/>
</dbReference>
<sequence length="39" mass="4439">MKCLSEIQTQLKEKAKPVSVNTAVFFKQSPVVMQRMISL</sequence>
<keyword evidence="2" id="KW-1185">Reference proteome</keyword>
<dbReference type="EMBL" id="JH413816">
    <property type="protein sequence ID" value="EHL31379.1"/>
    <property type="molecule type" value="Genomic_DNA"/>
</dbReference>
<evidence type="ECO:0000313" key="1">
    <source>
        <dbReference type="EMBL" id="EHL31379.1"/>
    </source>
</evidence>
<organism evidence="1 2">
    <name type="scientific">Legionella drancourtii LLAP12</name>
    <dbReference type="NCBI Taxonomy" id="658187"/>
    <lineage>
        <taxon>Bacteria</taxon>
        <taxon>Pseudomonadati</taxon>
        <taxon>Pseudomonadota</taxon>
        <taxon>Gammaproteobacteria</taxon>
        <taxon>Legionellales</taxon>
        <taxon>Legionellaceae</taxon>
        <taxon>Legionella</taxon>
    </lineage>
</organism>
<proteinExistence type="predicted"/>
<reference evidence="1 2" key="1">
    <citation type="journal article" date="2011" name="BMC Genomics">
        <title>Insight into cross-talk between intra-amoebal pathogens.</title>
        <authorList>
            <person name="Gimenez G."/>
            <person name="Bertelli C."/>
            <person name="Moliner C."/>
            <person name="Robert C."/>
            <person name="Raoult D."/>
            <person name="Fournier P.E."/>
            <person name="Greub G."/>
        </authorList>
    </citation>
    <scope>NUCLEOTIDE SEQUENCE [LARGE SCALE GENOMIC DNA]</scope>
    <source>
        <strain evidence="1 2">LLAP12</strain>
    </source>
</reference>
<name>G9EMY7_9GAMM</name>
<accession>G9EMY7</accession>
<dbReference type="InParanoid" id="G9EMY7"/>
<gene>
    <name evidence="1" type="ORF">LDG_6607</name>
</gene>